<evidence type="ECO:0000259" key="1">
    <source>
        <dbReference type="Pfam" id="PF14397"/>
    </source>
</evidence>
<reference evidence="2 3" key="1">
    <citation type="submission" date="2017-02" db="EMBL/GenBank/DDBJ databases">
        <title>Genomic diversity within the haloalkaliphilic genus Thioalkalivibrio.</title>
        <authorList>
            <person name="Ahn A.-C."/>
            <person name="Meier-Kolthoff J."/>
            <person name="Overmars L."/>
            <person name="Richter M."/>
            <person name="Woyke T."/>
            <person name="Sorokin D.Y."/>
            <person name="Muyzer G."/>
        </authorList>
    </citation>
    <scope>NUCLEOTIDE SEQUENCE [LARGE SCALE GENOMIC DNA]</scope>
    <source>
        <strain evidence="2 3">ALJD</strain>
    </source>
</reference>
<protein>
    <recommendedName>
        <fullName evidence="1">Alpha-L-glutamate ligase-related protein ATP-grasp domain-containing protein</fullName>
    </recommendedName>
</protein>
<dbReference type="AlphaFoldDB" id="A0A1V3NIJ5"/>
<evidence type="ECO:0000313" key="2">
    <source>
        <dbReference type="EMBL" id="OOG24901.1"/>
    </source>
</evidence>
<keyword evidence="3" id="KW-1185">Reference proteome</keyword>
<dbReference type="Proteomes" id="UP000189462">
    <property type="component" value="Unassembled WGS sequence"/>
</dbReference>
<proteinExistence type="predicted"/>
<organism evidence="2 3">
    <name type="scientific">Thioalkalivibrio denitrificans</name>
    <dbReference type="NCBI Taxonomy" id="108003"/>
    <lineage>
        <taxon>Bacteria</taxon>
        <taxon>Pseudomonadati</taxon>
        <taxon>Pseudomonadota</taxon>
        <taxon>Gammaproteobacteria</taxon>
        <taxon>Chromatiales</taxon>
        <taxon>Ectothiorhodospiraceae</taxon>
        <taxon>Thioalkalivibrio</taxon>
    </lineage>
</organism>
<dbReference type="InterPro" id="IPR039523">
    <property type="entry name" value="RimK-rel_E_lig_ATP-grasp"/>
</dbReference>
<evidence type="ECO:0000313" key="3">
    <source>
        <dbReference type="Proteomes" id="UP000189462"/>
    </source>
</evidence>
<dbReference type="EMBL" id="MVBK01000043">
    <property type="protein sequence ID" value="OOG24901.1"/>
    <property type="molecule type" value="Genomic_DNA"/>
</dbReference>
<name>A0A1V3NIJ5_9GAMM</name>
<sequence>MYGLVDPSVPISARRRQFSDERLHGFQGMINSPETAICRDKLAFHSYCRDYGLPVPNLYALVSPLGSRTTSGKVLVNEGQWGGFVNGDLPDHLIVKPRTGKQGRDIRRLSSNEASLLPVLKALEQDSEDWLVQECLSAHDRVRELTGSSSISSVRIFTLMNDNSVPEIMDAYFRVICGDSVTDNISDYATGRKSGNIVATPDLTSGVLWQAWRANHDGVGYQWINEHPVSGRSLKGFGIPYWPEVIALVKVAATSFLPIRTAGWDVAITDSGPVLIEVNERFQNSGIGPSTERFWHALEQECERLRAVSSRVRRRHLGDQI</sequence>
<dbReference type="Gene3D" id="3.30.470.20">
    <property type="entry name" value="ATP-grasp fold, B domain"/>
    <property type="match status" value="1"/>
</dbReference>
<feature type="domain" description="Alpha-L-glutamate ligase-related protein ATP-grasp" evidence="1">
    <location>
        <begin position="26"/>
        <end position="284"/>
    </location>
</feature>
<accession>A0A1V3NIJ5</accession>
<dbReference type="SUPFAM" id="SSF56059">
    <property type="entry name" value="Glutathione synthetase ATP-binding domain-like"/>
    <property type="match status" value="1"/>
</dbReference>
<dbReference type="STRING" id="108003.B1C78_07775"/>
<comment type="caution">
    <text evidence="2">The sequence shown here is derived from an EMBL/GenBank/DDBJ whole genome shotgun (WGS) entry which is preliminary data.</text>
</comment>
<gene>
    <name evidence="2" type="ORF">B1C78_07775</name>
</gene>
<dbReference type="Pfam" id="PF14397">
    <property type="entry name" value="ATPgrasp_ST"/>
    <property type="match status" value="1"/>
</dbReference>